<dbReference type="PANTHER" id="PTHR37170:SF1">
    <property type="entry name" value="GLUTAREDOXIN-LIKE PROTEIN"/>
    <property type="match status" value="1"/>
</dbReference>
<name>A0A832I2U6_UNCEI</name>
<dbReference type="InterPro" id="IPR036249">
    <property type="entry name" value="Thioredoxin-like_sf"/>
</dbReference>
<evidence type="ECO:0000313" key="2">
    <source>
        <dbReference type="EMBL" id="HGZ42295.1"/>
    </source>
</evidence>
<dbReference type="SUPFAM" id="SSF52833">
    <property type="entry name" value="Thioredoxin-like"/>
    <property type="match status" value="2"/>
</dbReference>
<organism evidence="2">
    <name type="scientific">Eiseniibacteriota bacterium</name>
    <dbReference type="NCBI Taxonomy" id="2212470"/>
    <lineage>
        <taxon>Bacteria</taxon>
        <taxon>Candidatus Eiseniibacteriota</taxon>
    </lineage>
</organism>
<dbReference type="NCBIfam" id="TIGR02187">
    <property type="entry name" value="PDO_seleno_TRX"/>
    <property type="match status" value="1"/>
</dbReference>
<dbReference type="PROSITE" id="PS51354">
    <property type="entry name" value="GLUTAREDOXIN_2"/>
    <property type="match status" value="1"/>
</dbReference>
<dbReference type="Gene3D" id="3.40.30.80">
    <property type="match status" value="1"/>
</dbReference>
<accession>A0A832I2U6</accession>
<dbReference type="CDD" id="cd02973">
    <property type="entry name" value="TRX_GRX_like"/>
    <property type="match status" value="1"/>
</dbReference>
<dbReference type="InterPro" id="IPR012336">
    <property type="entry name" value="Thioredoxin-like_fold"/>
</dbReference>
<evidence type="ECO:0000259" key="1">
    <source>
        <dbReference type="Pfam" id="PF13192"/>
    </source>
</evidence>
<proteinExistence type="predicted"/>
<dbReference type="PANTHER" id="PTHR37170">
    <property type="entry name" value="GLUTAREDOXIN-RELATED"/>
    <property type="match status" value="1"/>
</dbReference>
<comment type="caution">
    <text evidence="2">The sequence shown here is derived from an EMBL/GenBank/DDBJ whole genome shotgun (WGS) entry which is preliminary data.</text>
</comment>
<reference evidence="2" key="1">
    <citation type="journal article" date="2020" name="mSystems">
        <title>Genome- and Community-Level Interaction Insights into Carbon Utilization and Element Cycling Functions of Hydrothermarchaeota in Hydrothermal Sediment.</title>
        <authorList>
            <person name="Zhou Z."/>
            <person name="Liu Y."/>
            <person name="Xu W."/>
            <person name="Pan J."/>
            <person name="Luo Z.H."/>
            <person name="Li M."/>
        </authorList>
    </citation>
    <scope>NUCLEOTIDE SEQUENCE [LARGE SCALE GENOMIC DNA]</scope>
    <source>
        <strain evidence="2">SpSt-381</strain>
    </source>
</reference>
<dbReference type="InterPro" id="IPR011903">
    <property type="entry name" value="TON_0319-like"/>
</dbReference>
<protein>
    <submittedName>
        <fullName evidence="2">Glutaredoxin</fullName>
    </submittedName>
</protein>
<dbReference type="EMBL" id="DSQF01000004">
    <property type="protein sequence ID" value="HGZ42295.1"/>
    <property type="molecule type" value="Genomic_DNA"/>
</dbReference>
<sequence length="236" mass="24524">MPRAGAADGRRRAGRAEGDGMRFLDGKAMAELKRALGDLPSPVTITLFTRAGDGPTSGDLADLLGEVAASHPSIRLEIVDADAARARAAALGIEETPAFVVAGAEDRGIRFLGTPGGLEFATLIHAIRGASSGDSGLPPALRARLETLPRPVRIRVFVTPSCPYCPPAVATAHQIALASKGVRAEMVEAMEFPELADRFGVQGVPRIVIDDRYAIDGAIPAPRFVEAVVQAASAAA</sequence>
<gene>
    <name evidence="2" type="ORF">ENR23_02520</name>
</gene>
<dbReference type="Pfam" id="PF13192">
    <property type="entry name" value="Thioredoxin_3"/>
    <property type="match status" value="1"/>
</dbReference>
<feature type="domain" description="Thioredoxin-like fold" evidence="1">
    <location>
        <begin position="153"/>
        <end position="229"/>
    </location>
</feature>
<dbReference type="AlphaFoldDB" id="A0A832I2U6"/>